<protein>
    <submittedName>
        <fullName evidence="2">Uncharacterized protein</fullName>
    </submittedName>
</protein>
<dbReference type="AlphaFoldDB" id="A0A7R9AXR7"/>
<dbReference type="Pfam" id="PF03137">
    <property type="entry name" value="OATP"/>
    <property type="match status" value="1"/>
</dbReference>
<accession>A0A7R9AXR7</accession>
<dbReference type="InterPro" id="IPR004156">
    <property type="entry name" value="OATP"/>
</dbReference>
<dbReference type="EMBL" id="OC002860">
    <property type="protein sequence ID" value="CAD7262492.1"/>
    <property type="molecule type" value="Genomic_DNA"/>
</dbReference>
<dbReference type="PANTHER" id="PTHR11388">
    <property type="entry name" value="ORGANIC ANION TRANSPORTER"/>
    <property type="match status" value="1"/>
</dbReference>
<keyword evidence="1" id="KW-0812">Transmembrane</keyword>
<evidence type="ECO:0000256" key="1">
    <source>
        <dbReference type="SAM" id="Phobius"/>
    </source>
</evidence>
<reference evidence="2" key="1">
    <citation type="submission" date="2020-11" db="EMBL/GenBank/DDBJ databases">
        <authorList>
            <person name="Tran Van P."/>
        </authorList>
    </citation>
    <scope>NUCLEOTIDE SEQUENCE</scope>
</reference>
<proteinExistence type="predicted"/>
<dbReference type="PANTHER" id="PTHR11388:SF159">
    <property type="entry name" value="SOLUTE CARRIER ORGANIC ANION TRANSPORTER FAMILY MEMBER 74D"/>
    <property type="match status" value="1"/>
</dbReference>
<gene>
    <name evidence="2" type="ORF">TSIB3V08_LOCUS6598</name>
</gene>
<dbReference type="GO" id="GO:0016323">
    <property type="term" value="C:basolateral plasma membrane"/>
    <property type="evidence" value="ECO:0007669"/>
    <property type="project" value="TreeGrafter"/>
</dbReference>
<feature type="transmembrane region" description="Helical" evidence="1">
    <location>
        <begin position="98"/>
        <end position="119"/>
    </location>
</feature>
<sequence length="151" mass="16792">MNSDVYMSVDQELATCDVLCVEEICSELGSGSYLEEGQDSGEDDDEAWWLQTGKTWKSNVPCPIVYGAVVDSACLVWETTCGERGACWLYDANVFRMFFHGTTGAILLCAFFVDIIVWYKAGSINFVDEQVPIQEEELDPIASKTRSETSV</sequence>
<name>A0A7R9AXR7_TIMSH</name>
<keyword evidence="1" id="KW-0472">Membrane</keyword>
<organism evidence="2">
    <name type="scientific">Timema shepardi</name>
    <name type="common">Walking stick</name>
    <dbReference type="NCBI Taxonomy" id="629360"/>
    <lineage>
        <taxon>Eukaryota</taxon>
        <taxon>Metazoa</taxon>
        <taxon>Ecdysozoa</taxon>
        <taxon>Arthropoda</taxon>
        <taxon>Hexapoda</taxon>
        <taxon>Insecta</taxon>
        <taxon>Pterygota</taxon>
        <taxon>Neoptera</taxon>
        <taxon>Polyneoptera</taxon>
        <taxon>Phasmatodea</taxon>
        <taxon>Timematodea</taxon>
        <taxon>Timematoidea</taxon>
        <taxon>Timematidae</taxon>
        <taxon>Timema</taxon>
    </lineage>
</organism>
<dbReference type="GO" id="GO:0015347">
    <property type="term" value="F:sodium-independent organic anion transmembrane transporter activity"/>
    <property type="evidence" value="ECO:0007669"/>
    <property type="project" value="TreeGrafter"/>
</dbReference>
<keyword evidence="1" id="KW-1133">Transmembrane helix</keyword>
<dbReference type="GO" id="GO:0043252">
    <property type="term" value="P:sodium-independent organic anion transport"/>
    <property type="evidence" value="ECO:0007669"/>
    <property type="project" value="TreeGrafter"/>
</dbReference>
<evidence type="ECO:0000313" key="2">
    <source>
        <dbReference type="EMBL" id="CAD7262492.1"/>
    </source>
</evidence>